<dbReference type="PANTHER" id="PTHR18945">
    <property type="entry name" value="NEUROTRANSMITTER GATED ION CHANNEL"/>
    <property type="match status" value="1"/>
</dbReference>
<organism evidence="2 3">
    <name type="scientific">Romanomermis culicivorax</name>
    <name type="common">Nematode worm</name>
    <dbReference type="NCBI Taxonomy" id="13658"/>
    <lineage>
        <taxon>Eukaryota</taxon>
        <taxon>Metazoa</taxon>
        <taxon>Ecdysozoa</taxon>
        <taxon>Nematoda</taxon>
        <taxon>Enoplea</taxon>
        <taxon>Dorylaimia</taxon>
        <taxon>Mermithida</taxon>
        <taxon>Mermithoidea</taxon>
        <taxon>Mermithidae</taxon>
        <taxon>Romanomermis</taxon>
    </lineage>
</organism>
<name>A0A915JNC8_ROMCU</name>
<dbReference type="GO" id="GO:0005230">
    <property type="term" value="F:extracellular ligand-gated monoatomic ion channel activity"/>
    <property type="evidence" value="ECO:0007669"/>
    <property type="project" value="InterPro"/>
</dbReference>
<dbReference type="SUPFAM" id="SSF63712">
    <property type="entry name" value="Nicotinic receptor ligand binding domain-like"/>
    <property type="match status" value="1"/>
</dbReference>
<dbReference type="InterPro" id="IPR006201">
    <property type="entry name" value="Neur_channel"/>
</dbReference>
<evidence type="ECO:0000313" key="2">
    <source>
        <dbReference type="Proteomes" id="UP000887565"/>
    </source>
</evidence>
<evidence type="ECO:0000259" key="1">
    <source>
        <dbReference type="Pfam" id="PF02931"/>
    </source>
</evidence>
<dbReference type="GO" id="GO:0004888">
    <property type="term" value="F:transmembrane signaling receptor activity"/>
    <property type="evidence" value="ECO:0007669"/>
    <property type="project" value="InterPro"/>
</dbReference>
<dbReference type="WBParaSite" id="nRc.2.0.1.t27603-RA">
    <property type="protein sequence ID" value="nRc.2.0.1.t27603-RA"/>
    <property type="gene ID" value="nRc.2.0.1.g27603"/>
</dbReference>
<dbReference type="GO" id="GO:0016020">
    <property type="term" value="C:membrane"/>
    <property type="evidence" value="ECO:0007669"/>
    <property type="project" value="InterPro"/>
</dbReference>
<reference evidence="3" key="1">
    <citation type="submission" date="2022-11" db="UniProtKB">
        <authorList>
            <consortium name="WormBaseParasite"/>
        </authorList>
    </citation>
    <scope>IDENTIFICATION</scope>
</reference>
<dbReference type="AlphaFoldDB" id="A0A915JNC8"/>
<protein>
    <submittedName>
        <fullName evidence="3">Neurotransmitter-gated ion-channel ligand-binding domain-containing protein</fullName>
    </submittedName>
</protein>
<dbReference type="Gene3D" id="2.70.170.10">
    <property type="entry name" value="Neurotransmitter-gated ion-channel ligand-binding domain"/>
    <property type="match status" value="1"/>
</dbReference>
<dbReference type="InterPro" id="IPR036734">
    <property type="entry name" value="Neur_chan_lig-bd_sf"/>
</dbReference>
<accession>A0A915JNC8</accession>
<sequence>MENYNRVARPVRKSNDAIQVKLKYTLAQILTILEKEEIMISQGWLVLEWQDYRLQWNPADYGNVSSMYFPAYLLWVPDINLYNKGTRAAGNREPGLVGRLGRGSSGRRCQPFLCHLEKQPKGLFPNFHIYKDERLKHADMFRNYTGDYGYLK</sequence>
<feature type="domain" description="Neurotransmitter-gated ion-channel ligand-binding" evidence="1">
    <location>
        <begin position="1"/>
        <end position="86"/>
    </location>
</feature>
<proteinExistence type="predicted"/>
<dbReference type="Proteomes" id="UP000887565">
    <property type="component" value="Unplaced"/>
</dbReference>
<dbReference type="Pfam" id="PF02931">
    <property type="entry name" value="Neur_chan_LBD"/>
    <property type="match status" value="1"/>
</dbReference>
<evidence type="ECO:0000313" key="3">
    <source>
        <dbReference type="WBParaSite" id="nRc.2.0.1.t27603-RA"/>
    </source>
</evidence>
<dbReference type="InterPro" id="IPR006202">
    <property type="entry name" value="Neur_chan_lig-bd"/>
</dbReference>
<keyword evidence="2" id="KW-1185">Reference proteome</keyword>